<evidence type="ECO:0000256" key="3">
    <source>
        <dbReference type="ARBA" id="ARBA00022989"/>
    </source>
</evidence>
<gene>
    <name evidence="7" type="primary">cps14H</name>
</gene>
<dbReference type="Pfam" id="PF04932">
    <property type="entry name" value="Wzy_C"/>
    <property type="match status" value="1"/>
</dbReference>
<accession>G8DU36</accession>
<keyword evidence="3 5" id="KW-1133">Transmembrane helix</keyword>
<feature type="transmembrane region" description="Helical" evidence="5">
    <location>
        <begin position="230"/>
        <end position="252"/>
    </location>
</feature>
<feature type="transmembrane region" description="Helical" evidence="5">
    <location>
        <begin position="54"/>
        <end position="75"/>
    </location>
</feature>
<reference evidence="8" key="3">
    <citation type="journal article" date="2013" name="PLoS ONE">
        <title>Development of Multiplex PCR Assays for the Identification of the 33 Serotypes of Streptococcus suis.</title>
        <authorList>
            <person name="Liu Z."/>
            <person name="Zheng H."/>
            <person name="Gottschalk M."/>
            <person name="Bai X."/>
            <person name="Lan R."/>
            <person name="Ji S."/>
            <person name="Liu H."/>
            <person name="Xu J."/>
        </authorList>
    </citation>
    <scope>NUCLEOTIDE SEQUENCE</scope>
    <source>
        <strain evidence="8">13730</strain>
    </source>
</reference>
<feature type="transmembrane region" description="Helical" evidence="5">
    <location>
        <begin position="114"/>
        <end position="132"/>
    </location>
</feature>
<sequence>MFKLFKYDPEYFIFKYFWLIIFIPEQKYVFLLIFMNLILFHIKFLKTKLILKNEILLFLLWSILCFVSVVTSMFVEINFERLFADFTAPIIWIIAIMYYNLYSFINIDYKKLKNSIFFSFLVLLGISALYIIQNGKDIVFLDRHLIGLDYLITGVNTRLVGFMNYPTLNTTTIIVSIPLIFALIKNKMQQFFFLCLAFIPIYLSGSRIGSLSLAILIICLLWRYIGGKFAWIKKLIVIFVILLIILNTELLYHEILAVYNSRESSNEARFIIYQESIDKVLENNILFGYGISEYSVTGTWLGSHSGYISFFYKSGIVGLILLMFSFFYVIKKSYGVNGETALFYFTSLAIFFIYETIDPIIIILVLFFSSIGIWNNINFKKDMETKNE</sequence>
<evidence type="ECO:0000256" key="1">
    <source>
        <dbReference type="ARBA" id="ARBA00004141"/>
    </source>
</evidence>
<dbReference type="RefSeq" id="WP_024383613.1">
    <property type="nucleotide sequence ID" value="NZ_BCCU01000019.1"/>
</dbReference>
<evidence type="ECO:0000256" key="4">
    <source>
        <dbReference type="ARBA" id="ARBA00023136"/>
    </source>
</evidence>
<dbReference type="AlphaFoldDB" id="G8DU36"/>
<keyword evidence="4 5" id="KW-0472">Membrane</keyword>
<proteinExistence type="predicted"/>
<dbReference type="EMBL" id="JF273653">
    <property type="protein sequence ID" value="AEH57537.1"/>
    <property type="molecule type" value="Genomic_DNA"/>
</dbReference>
<feature type="transmembrane region" description="Helical" evidence="5">
    <location>
        <begin position="191"/>
        <end position="224"/>
    </location>
</feature>
<name>G8DU36_STRSU</name>
<evidence type="ECO:0000259" key="6">
    <source>
        <dbReference type="Pfam" id="PF04932"/>
    </source>
</evidence>
<feature type="transmembrane region" description="Helical" evidence="5">
    <location>
        <begin position="16"/>
        <end position="42"/>
    </location>
</feature>
<dbReference type="EMBL" id="AB737822">
    <property type="protein sequence ID" value="BAM94661.1"/>
    <property type="molecule type" value="Genomic_DNA"/>
</dbReference>
<dbReference type="PANTHER" id="PTHR37422:SF13">
    <property type="entry name" value="LIPOPOLYSACCHARIDE BIOSYNTHESIS PROTEIN PA4999-RELATED"/>
    <property type="match status" value="1"/>
</dbReference>
<dbReference type="EMBL" id="JX986804">
    <property type="protein sequence ID" value="AGS58334.1"/>
    <property type="molecule type" value="Genomic_DNA"/>
</dbReference>
<evidence type="ECO:0000313" key="7">
    <source>
        <dbReference type="EMBL" id="AEH57537.1"/>
    </source>
</evidence>
<dbReference type="InterPro" id="IPR051533">
    <property type="entry name" value="WaaL-like"/>
</dbReference>
<organism evidence="7">
    <name type="scientific">Streptococcus suis</name>
    <dbReference type="NCBI Taxonomy" id="1307"/>
    <lineage>
        <taxon>Bacteria</taxon>
        <taxon>Bacillati</taxon>
        <taxon>Bacillota</taxon>
        <taxon>Bacilli</taxon>
        <taxon>Lactobacillales</taxon>
        <taxon>Streptococcaceae</taxon>
        <taxon>Streptococcus</taxon>
    </lineage>
</organism>
<keyword evidence="2 5" id="KW-0812">Transmembrane</keyword>
<feature type="transmembrane region" description="Helical" evidence="5">
    <location>
        <begin position="165"/>
        <end position="184"/>
    </location>
</feature>
<dbReference type="InterPro" id="IPR007016">
    <property type="entry name" value="O-antigen_ligase-rel_domated"/>
</dbReference>
<protein>
    <submittedName>
        <fullName evidence="7">Cps14H</fullName>
    </submittedName>
    <submittedName>
        <fullName evidence="8">Oligosaccharide repeat unit polymerase Wzy</fullName>
    </submittedName>
    <submittedName>
        <fullName evidence="9">Putative oligosaccharide repeat unit polymerase</fullName>
    </submittedName>
</protein>
<feature type="transmembrane region" description="Helical" evidence="5">
    <location>
        <begin position="342"/>
        <end position="374"/>
    </location>
</feature>
<evidence type="ECO:0000256" key="2">
    <source>
        <dbReference type="ARBA" id="ARBA00022692"/>
    </source>
</evidence>
<feature type="transmembrane region" description="Helical" evidence="5">
    <location>
        <begin position="81"/>
        <end position="102"/>
    </location>
</feature>
<feature type="domain" description="O-antigen ligase-related" evidence="6">
    <location>
        <begin position="193"/>
        <end position="323"/>
    </location>
</feature>
<reference evidence="9" key="2">
    <citation type="journal article" date="2013" name="Appl. Environ. Microbiol.">
        <title>Genetic analysis of capsular polysaccharide synthesis gene clusters from all serotypes of Streptococcus suis: potential mechanisms for generation of capsular variation.</title>
        <authorList>
            <person name="Okura M."/>
            <person name="Takamatsu D."/>
            <person name="Maruyama F."/>
            <person name="Nozawa T."/>
            <person name="Nakagawa I."/>
            <person name="Osaki M."/>
            <person name="Sekizaki T."/>
            <person name="Gottschalk M."/>
            <person name="Kumagai Y."/>
            <person name="Hamada S."/>
        </authorList>
    </citation>
    <scope>NUCLEOTIDE SEQUENCE</scope>
    <source>
        <strain evidence="9">13730</strain>
    </source>
</reference>
<comment type="subcellular location">
    <subcellularLocation>
        <location evidence="1">Membrane</location>
        <topology evidence="1">Multi-pass membrane protein</topology>
    </subcellularLocation>
</comment>
<reference evidence="7" key="1">
    <citation type="journal article" date="2011" name="FEMS Microbiol. Lett.">
        <title>Genetic analysis of the capsular polysaccharide synthesis locus in 15 Streptococcus suis serotypes.</title>
        <authorList>
            <person name="Wang K."/>
            <person name="Fan W."/>
            <person name="Cai L."/>
            <person name="Huang B."/>
            <person name="Lu C."/>
        </authorList>
    </citation>
    <scope>NUCLEOTIDE SEQUENCE</scope>
    <source>
        <strain evidence="7">13730</strain>
    </source>
</reference>
<evidence type="ECO:0000256" key="5">
    <source>
        <dbReference type="SAM" id="Phobius"/>
    </source>
</evidence>
<evidence type="ECO:0000313" key="9">
    <source>
        <dbReference type="EMBL" id="BAM94661.1"/>
    </source>
</evidence>
<dbReference type="GO" id="GO:0016020">
    <property type="term" value="C:membrane"/>
    <property type="evidence" value="ECO:0007669"/>
    <property type="project" value="UniProtKB-SubCell"/>
</dbReference>
<dbReference type="PANTHER" id="PTHR37422">
    <property type="entry name" value="TEICHURONIC ACID BIOSYNTHESIS PROTEIN TUAE"/>
    <property type="match status" value="1"/>
</dbReference>
<feature type="transmembrane region" description="Helical" evidence="5">
    <location>
        <begin position="310"/>
        <end position="330"/>
    </location>
</feature>
<evidence type="ECO:0000313" key="8">
    <source>
        <dbReference type="EMBL" id="AGS58334.1"/>
    </source>
</evidence>